<feature type="transmembrane region" description="Helical" evidence="2">
    <location>
        <begin position="12"/>
        <end position="34"/>
    </location>
</feature>
<dbReference type="STRING" id="650164.K5VLN5"/>
<dbReference type="InParanoid" id="K5VLN5"/>
<name>K5VLN5_PHACS</name>
<dbReference type="Pfam" id="PF20152">
    <property type="entry name" value="DUF6534"/>
    <property type="match status" value="1"/>
</dbReference>
<evidence type="ECO:0000313" key="5">
    <source>
        <dbReference type="Proteomes" id="UP000008370"/>
    </source>
</evidence>
<dbReference type="InterPro" id="IPR045339">
    <property type="entry name" value="DUF6534"/>
</dbReference>
<dbReference type="GeneID" id="18910356"/>
<evidence type="ECO:0000259" key="3">
    <source>
        <dbReference type="Pfam" id="PF20152"/>
    </source>
</evidence>
<reference evidence="4 5" key="1">
    <citation type="journal article" date="2012" name="BMC Genomics">
        <title>Comparative genomics of the white-rot fungi, Phanerochaete carnosa and P. chrysosporium, to elucidate the genetic basis of the distinct wood types they colonize.</title>
        <authorList>
            <person name="Suzuki H."/>
            <person name="MacDonald J."/>
            <person name="Syed K."/>
            <person name="Salamov A."/>
            <person name="Hori C."/>
            <person name="Aerts A."/>
            <person name="Henrissat B."/>
            <person name="Wiebenga A."/>
            <person name="vanKuyk P.A."/>
            <person name="Barry K."/>
            <person name="Lindquist E."/>
            <person name="LaButti K."/>
            <person name="Lapidus A."/>
            <person name="Lucas S."/>
            <person name="Coutinho P."/>
            <person name="Gong Y."/>
            <person name="Samejima M."/>
            <person name="Mahadevan R."/>
            <person name="Abou-Zaid M."/>
            <person name="de Vries R.P."/>
            <person name="Igarashi K."/>
            <person name="Yadav J.S."/>
            <person name="Grigoriev I.V."/>
            <person name="Master E.R."/>
        </authorList>
    </citation>
    <scope>NUCLEOTIDE SEQUENCE [LARGE SCALE GENOMIC DNA]</scope>
    <source>
        <strain evidence="4 5">HHB-10118-sp</strain>
    </source>
</reference>
<sequence>MAINFEIFMGPLLILVCIALILFGVFCAQVYSYWTTYEHDPLNIKLLVLALSVLEFTHSALCLHILFEYFISDIGNPAALGGIVWCVQVTVFIEIFIVTLSQGFSIVRIWQLSERNVYATATAVVLLFFRVAFGFGTFFLSWEGVRQPDIHAAPNLDTTATGTLLYVYRTWDEFHSHLGSFATFNCGLALAAVVDLVTTVLLTYYLRRNRPAFRRSRFVIQKLIFYTVNTGALTMLFSVTTLFLFRFLGTSLMFGGMVEIISKLYANSTLALLNARQRIKNQAAADTSGINSIPLELRGGSSSGTSQIQITHPTRVKVDIFREVSTSAGDPGMSTPRENGLDTKGAYEMA</sequence>
<evidence type="ECO:0000256" key="2">
    <source>
        <dbReference type="SAM" id="Phobius"/>
    </source>
</evidence>
<evidence type="ECO:0000256" key="1">
    <source>
        <dbReference type="SAM" id="MobiDB-lite"/>
    </source>
</evidence>
<feature type="transmembrane region" description="Helical" evidence="2">
    <location>
        <begin position="181"/>
        <end position="202"/>
    </location>
</feature>
<dbReference type="RefSeq" id="XP_007398654.1">
    <property type="nucleotide sequence ID" value="XM_007398592.1"/>
</dbReference>
<feature type="domain" description="DUF6534" evidence="3">
    <location>
        <begin position="191"/>
        <end position="278"/>
    </location>
</feature>
<keyword evidence="5" id="KW-1185">Reference proteome</keyword>
<protein>
    <recommendedName>
        <fullName evidence="3">DUF6534 domain-containing protein</fullName>
    </recommendedName>
</protein>
<dbReference type="AlphaFoldDB" id="K5VLN5"/>
<proteinExistence type="predicted"/>
<keyword evidence="2" id="KW-0812">Transmembrane</keyword>
<feature type="transmembrane region" description="Helical" evidence="2">
    <location>
        <begin position="79"/>
        <end position="105"/>
    </location>
</feature>
<keyword evidence="2" id="KW-0472">Membrane</keyword>
<keyword evidence="2" id="KW-1133">Transmembrane helix</keyword>
<dbReference type="OrthoDB" id="3270417at2759"/>
<feature type="transmembrane region" description="Helical" evidence="2">
    <location>
        <begin position="46"/>
        <end position="67"/>
    </location>
</feature>
<dbReference type="PANTHER" id="PTHR40465">
    <property type="entry name" value="CHROMOSOME 1, WHOLE GENOME SHOTGUN SEQUENCE"/>
    <property type="match status" value="1"/>
</dbReference>
<dbReference type="EMBL" id="JH930475">
    <property type="protein sequence ID" value="EKM52303.1"/>
    <property type="molecule type" value="Genomic_DNA"/>
</dbReference>
<accession>K5VLN5</accession>
<dbReference type="Proteomes" id="UP000008370">
    <property type="component" value="Unassembled WGS sequence"/>
</dbReference>
<gene>
    <name evidence="4" type="ORF">PHACADRAFT_186479</name>
</gene>
<feature type="transmembrane region" description="Helical" evidence="2">
    <location>
        <begin position="223"/>
        <end position="245"/>
    </location>
</feature>
<organism evidence="4 5">
    <name type="scientific">Phanerochaete carnosa (strain HHB-10118-sp)</name>
    <name type="common">White-rot fungus</name>
    <name type="synonym">Peniophora carnosa</name>
    <dbReference type="NCBI Taxonomy" id="650164"/>
    <lineage>
        <taxon>Eukaryota</taxon>
        <taxon>Fungi</taxon>
        <taxon>Dikarya</taxon>
        <taxon>Basidiomycota</taxon>
        <taxon>Agaricomycotina</taxon>
        <taxon>Agaricomycetes</taxon>
        <taxon>Polyporales</taxon>
        <taxon>Phanerochaetaceae</taxon>
        <taxon>Phanerochaete</taxon>
    </lineage>
</organism>
<dbReference type="PANTHER" id="PTHR40465:SF1">
    <property type="entry name" value="DUF6534 DOMAIN-CONTAINING PROTEIN"/>
    <property type="match status" value="1"/>
</dbReference>
<dbReference type="KEGG" id="pco:PHACADRAFT_186479"/>
<feature type="region of interest" description="Disordered" evidence="1">
    <location>
        <begin position="326"/>
        <end position="350"/>
    </location>
</feature>
<feature type="transmembrane region" description="Helical" evidence="2">
    <location>
        <begin position="117"/>
        <end position="140"/>
    </location>
</feature>
<evidence type="ECO:0000313" key="4">
    <source>
        <dbReference type="EMBL" id="EKM52303.1"/>
    </source>
</evidence>
<dbReference type="HOGENOM" id="CLU_046025_5_2_1"/>